<accession>A0A841C004</accession>
<sequence>MSSEWCRACGNANAGDPCSRCATPLTRPDPGSPRIGRVVNIGGRLLTKYAIAIGDAGGTVSVLVKPDTITPIPVAQFDAYTAAPVPGPAVIGAAGRLWIASSARKADTVKGKWPVEPVEAAAATFAVASLGARRAAALDSLMLGSAGWLDHLQLTASEAAWYRAWSASSKDDLATMLTFLEKLPPTGYAARIPLLQRHAAKLLASPAHTASARRVAEPLVDLDPDAQAMHAAFAPAPVATVIDLANSYAQRLTDLGSPLPTGSLVALPAAIRNGERLPIPSPTQTAALRTLDAYVAGMAGSSLDGTPDAIATLPIPLLDELIARKALTRIAQGPAPWLAPVTAYLRSRLHPGTADLAELQEVGFVAELARRYFYTSDDERLAALPADDPAVAHYRALREYRLSGTLGDGLRAPARHVLAMVEVIRQGGSEASRQAPAEVAADASCWPLIRELAYRGEVTISDEVRRGHPEFGAWLDLCTMQRRVFEARWSDVITTGRQLAATSNLETLQDEALNMVAFAQWQLGRPSEALRVLNEALTGRFTAGLVVNAALVAGEQSCRPAFPYLAQAMRLSTDPRVRQGAVSRAITVWLEDSEAQDYPDALAEIVREALATPQADDDFHNSILTISAIHDRQWLAGAAPAAANAGQAAAIRYFILRSRATSDSHQETFIDVATMLVGLCRMNPRPSWVDRERTWLTEMLMDAVHVPFGEAAGLVGVIEAFTAGGVLPLEDELILLMQAGTHVAVRISDDEGELATEAEQRLVFAPLRKFRERRGELPDGLREAVALELGRCAVVAAIAFVVTTERAWDLFGETWEQLIQRERWDVQNRYAIVMQEKRILDVFDTYVARCRGYLNAMAGLPLSEASTEQRDLIVSSVDRWAAESARLRSLL</sequence>
<gene>
    <name evidence="1" type="ORF">F4553_006610</name>
</gene>
<comment type="caution">
    <text evidence="1">The sequence shown here is derived from an EMBL/GenBank/DDBJ whole genome shotgun (WGS) entry which is preliminary data.</text>
</comment>
<dbReference type="EMBL" id="JACHMN010000003">
    <property type="protein sequence ID" value="MBB5873176.1"/>
    <property type="molecule type" value="Genomic_DNA"/>
</dbReference>
<evidence type="ECO:0000313" key="2">
    <source>
        <dbReference type="Proteomes" id="UP000587527"/>
    </source>
</evidence>
<proteinExistence type="predicted"/>
<organism evidence="1 2">
    <name type="scientific">Allocatelliglobosispora scoriae</name>
    <dbReference type="NCBI Taxonomy" id="643052"/>
    <lineage>
        <taxon>Bacteria</taxon>
        <taxon>Bacillati</taxon>
        <taxon>Actinomycetota</taxon>
        <taxon>Actinomycetes</taxon>
        <taxon>Micromonosporales</taxon>
        <taxon>Micromonosporaceae</taxon>
        <taxon>Allocatelliglobosispora</taxon>
    </lineage>
</organism>
<name>A0A841C004_9ACTN</name>
<evidence type="ECO:0000313" key="1">
    <source>
        <dbReference type="EMBL" id="MBB5873176.1"/>
    </source>
</evidence>
<protein>
    <submittedName>
        <fullName evidence="1">Uncharacterized protein</fullName>
    </submittedName>
</protein>
<dbReference type="Proteomes" id="UP000587527">
    <property type="component" value="Unassembled WGS sequence"/>
</dbReference>
<dbReference type="RefSeq" id="WP_184843952.1">
    <property type="nucleotide sequence ID" value="NZ_JACHMN010000003.1"/>
</dbReference>
<reference evidence="1 2" key="1">
    <citation type="submission" date="2020-08" db="EMBL/GenBank/DDBJ databases">
        <title>Sequencing the genomes of 1000 actinobacteria strains.</title>
        <authorList>
            <person name="Klenk H.-P."/>
        </authorList>
    </citation>
    <scope>NUCLEOTIDE SEQUENCE [LARGE SCALE GENOMIC DNA]</scope>
    <source>
        <strain evidence="1 2">DSM 45362</strain>
    </source>
</reference>
<dbReference type="AlphaFoldDB" id="A0A841C004"/>
<keyword evidence="2" id="KW-1185">Reference proteome</keyword>